<dbReference type="InterPro" id="IPR036942">
    <property type="entry name" value="Beta-barrel_TonB_sf"/>
</dbReference>
<feature type="chain" id="PRO_5021822192" evidence="11">
    <location>
        <begin position="32"/>
        <end position="891"/>
    </location>
</feature>
<sequence>MKKTIQKPLKKSVVSIVVASALSINAHQVFAQDDASINNSDSSSASAISSTSEGKKDEQKIVITGSRIQRTDMESAKPVSIITKEEIRASGLNDIASILAQSIFNSAGASIAHSNNSAGNFSASNLRGLGSNRTLTLVNGRRVAPSSSLYGASVNVNLIPIEVVERIDILRDGASSIYGSDAMGGVINIITKKDYDGLQLSLNHSKPTRGGAEQTGGALTFGTSSDKSSLLVVLEHQTNNSLKGGERPHLDAEFNERRWSSRYSPWGTYRYRDANGDYAYAPGPNCPEENITERTGGTQCGYDVRDGKYYLPKVEKTSIFTNFNYSLSDDLEFYNSILYTRDDTFTSATPMWASGTLAADNPNNPTFGTSMQQEVRYYHYMEGALPREFTFETDLLDINAGVNWDTDHGTLSINFAHSTDRFVQESNYYYFRDKYDEAVENGLYNPLAPAGGPNATEEVLDSFRHSQHRIGESVSKSITIDWSGMSSIELAGGEIGYAAGIESRKLSVSDEQDAQSNSGNVFGAYGGDTVGKRNYKAAYLEVELPVLDSLTLSAATRYDDYSLPDQGQLSSSFSTRYEATDDLVLRASFSQGFRVADLNEAMGDESISYGSYSDPKYCNPVPIEERDNSELCERNEIPVRSFSNPDLEPEESEQFSYGIAYNLTEKTGVTLDYWNIEITNRITSISGKTILDEEYLGNLGNYTGLYVTRDLTQPRQDEIVEIGSTTTNYLGLDTSGIDASITSQFDFDEYGRLKANLEVSHVLEYNFQKTSVDPVYDYAGYYNRPETRASLNFNYFYNNFEAFSKVRYIDSFLGESPEDEAEGIEYLDFPSMTTLNLGVAYDFGDYGRVQLISNNVLDKLPPVNSELSRGYSYRIHSIIGRTIQLNYTKDF</sequence>
<keyword evidence="15" id="KW-1185">Reference proteome</keyword>
<dbReference type="RefSeq" id="WP_142891592.1">
    <property type="nucleotide sequence ID" value="NZ_ML660160.1"/>
</dbReference>
<evidence type="ECO:0000256" key="4">
    <source>
        <dbReference type="ARBA" id="ARBA00022692"/>
    </source>
</evidence>
<comment type="similarity">
    <text evidence="8 9">Belongs to the TonB-dependent receptor family.</text>
</comment>
<dbReference type="Gene3D" id="2.170.130.10">
    <property type="entry name" value="TonB-dependent receptor, plug domain"/>
    <property type="match status" value="1"/>
</dbReference>
<dbReference type="Gene3D" id="2.40.170.20">
    <property type="entry name" value="TonB-dependent receptor, beta-barrel domain"/>
    <property type="match status" value="1"/>
</dbReference>
<keyword evidence="5 9" id="KW-0798">TonB box</keyword>
<protein>
    <submittedName>
        <fullName evidence="14">TonB-dependent receptor</fullName>
    </submittedName>
</protein>
<keyword evidence="7 8" id="KW-0998">Cell outer membrane</keyword>
<keyword evidence="4 8" id="KW-0812">Transmembrane</keyword>
<feature type="domain" description="TonB-dependent receptor plug" evidence="13">
    <location>
        <begin position="73"/>
        <end position="186"/>
    </location>
</feature>
<keyword evidence="6 8" id="KW-0472">Membrane</keyword>
<feature type="signal peptide" evidence="11">
    <location>
        <begin position="1"/>
        <end position="31"/>
    </location>
</feature>
<dbReference type="SUPFAM" id="SSF56935">
    <property type="entry name" value="Porins"/>
    <property type="match status" value="1"/>
</dbReference>
<keyword evidence="2 8" id="KW-0813">Transport</keyword>
<dbReference type="PROSITE" id="PS52016">
    <property type="entry name" value="TONB_DEPENDENT_REC_3"/>
    <property type="match status" value="1"/>
</dbReference>
<evidence type="ECO:0000259" key="12">
    <source>
        <dbReference type="Pfam" id="PF00593"/>
    </source>
</evidence>
<dbReference type="OrthoDB" id="9764669at2"/>
<evidence type="ECO:0000313" key="14">
    <source>
        <dbReference type="EMBL" id="TQV89528.1"/>
    </source>
</evidence>
<proteinExistence type="inferred from homology"/>
<evidence type="ECO:0000259" key="13">
    <source>
        <dbReference type="Pfam" id="PF07715"/>
    </source>
</evidence>
<dbReference type="GO" id="GO:0009279">
    <property type="term" value="C:cell outer membrane"/>
    <property type="evidence" value="ECO:0007669"/>
    <property type="project" value="UniProtKB-SubCell"/>
</dbReference>
<accession>A0A545UJ91</accession>
<dbReference type="Pfam" id="PF00593">
    <property type="entry name" value="TonB_dep_Rec_b-barrel"/>
    <property type="match status" value="1"/>
</dbReference>
<evidence type="ECO:0000256" key="1">
    <source>
        <dbReference type="ARBA" id="ARBA00004571"/>
    </source>
</evidence>
<dbReference type="AlphaFoldDB" id="A0A545UJ91"/>
<evidence type="ECO:0000256" key="11">
    <source>
        <dbReference type="SAM" id="SignalP"/>
    </source>
</evidence>
<dbReference type="InterPro" id="IPR039426">
    <property type="entry name" value="TonB-dep_rcpt-like"/>
</dbReference>
<name>A0A545UJ91_9GAMM</name>
<feature type="compositionally biased region" description="Low complexity" evidence="10">
    <location>
        <begin position="37"/>
        <end position="50"/>
    </location>
</feature>
<evidence type="ECO:0000256" key="3">
    <source>
        <dbReference type="ARBA" id="ARBA00022452"/>
    </source>
</evidence>
<comment type="subcellular location">
    <subcellularLocation>
        <location evidence="1 8">Cell outer membrane</location>
        <topology evidence="1 8">Multi-pass membrane protein</topology>
    </subcellularLocation>
</comment>
<feature type="domain" description="TonB-dependent receptor-like beta-barrel" evidence="12">
    <location>
        <begin position="339"/>
        <end position="851"/>
    </location>
</feature>
<evidence type="ECO:0000313" key="15">
    <source>
        <dbReference type="Proteomes" id="UP000315439"/>
    </source>
</evidence>
<dbReference type="Pfam" id="PF07715">
    <property type="entry name" value="Plug"/>
    <property type="match status" value="1"/>
</dbReference>
<evidence type="ECO:0000256" key="10">
    <source>
        <dbReference type="SAM" id="MobiDB-lite"/>
    </source>
</evidence>
<dbReference type="PANTHER" id="PTHR47234:SF2">
    <property type="entry name" value="TONB-DEPENDENT RECEPTOR"/>
    <property type="match status" value="1"/>
</dbReference>
<dbReference type="InterPro" id="IPR000531">
    <property type="entry name" value="Beta-barrel_TonB"/>
</dbReference>
<comment type="caution">
    <text evidence="14">The sequence shown here is derived from an EMBL/GenBank/DDBJ whole genome shotgun (WGS) entry which is preliminary data.</text>
</comment>
<evidence type="ECO:0000256" key="9">
    <source>
        <dbReference type="RuleBase" id="RU003357"/>
    </source>
</evidence>
<dbReference type="CDD" id="cd01347">
    <property type="entry name" value="ligand_gated_channel"/>
    <property type="match status" value="1"/>
</dbReference>
<feature type="region of interest" description="Disordered" evidence="10">
    <location>
        <begin position="37"/>
        <end position="60"/>
    </location>
</feature>
<evidence type="ECO:0000256" key="8">
    <source>
        <dbReference type="PROSITE-ProRule" id="PRU01360"/>
    </source>
</evidence>
<organism evidence="14 15">
    <name type="scientific">Aliikangiella coralliicola</name>
    <dbReference type="NCBI Taxonomy" id="2592383"/>
    <lineage>
        <taxon>Bacteria</taxon>
        <taxon>Pseudomonadati</taxon>
        <taxon>Pseudomonadota</taxon>
        <taxon>Gammaproteobacteria</taxon>
        <taxon>Oceanospirillales</taxon>
        <taxon>Pleioneaceae</taxon>
        <taxon>Aliikangiella</taxon>
    </lineage>
</organism>
<dbReference type="InterPro" id="IPR037066">
    <property type="entry name" value="Plug_dom_sf"/>
</dbReference>
<evidence type="ECO:0000256" key="7">
    <source>
        <dbReference type="ARBA" id="ARBA00023237"/>
    </source>
</evidence>
<dbReference type="PANTHER" id="PTHR47234">
    <property type="match status" value="1"/>
</dbReference>
<evidence type="ECO:0000256" key="5">
    <source>
        <dbReference type="ARBA" id="ARBA00023077"/>
    </source>
</evidence>
<reference evidence="14 15" key="1">
    <citation type="submission" date="2019-07" db="EMBL/GenBank/DDBJ databases">
        <title>Draft genome for Aliikangiella sp. M105.</title>
        <authorList>
            <person name="Wang G."/>
        </authorList>
    </citation>
    <scope>NUCLEOTIDE SEQUENCE [LARGE SCALE GENOMIC DNA]</scope>
    <source>
        <strain evidence="14 15">M105</strain>
    </source>
</reference>
<dbReference type="Proteomes" id="UP000315439">
    <property type="component" value="Unassembled WGS sequence"/>
</dbReference>
<dbReference type="InterPro" id="IPR012910">
    <property type="entry name" value="Plug_dom"/>
</dbReference>
<evidence type="ECO:0000256" key="2">
    <source>
        <dbReference type="ARBA" id="ARBA00022448"/>
    </source>
</evidence>
<keyword evidence="14" id="KW-0675">Receptor</keyword>
<gene>
    <name evidence="14" type="ORF">FLL46_01195</name>
</gene>
<keyword evidence="3 8" id="KW-1134">Transmembrane beta strand</keyword>
<evidence type="ECO:0000256" key="6">
    <source>
        <dbReference type="ARBA" id="ARBA00023136"/>
    </source>
</evidence>
<dbReference type="EMBL" id="VIKS01000001">
    <property type="protein sequence ID" value="TQV89528.1"/>
    <property type="molecule type" value="Genomic_DNA"/>
</dbReference>
<keyword evidence="11" id="KW-0732">Signal</keyword>